<sequence length="125" mass="13791">MNMLARNVKLSSILAFIAGILTVIGSIAFIIAHPISVNGYVCLFDSCILTHLGFQSARRINVPSQAYKIMNHAAVVVLIAFICAAFLLIDRNKIILEFIIGSVCLPLSLLVYVLARRMVVFQKKQ</sequence>
<dbReference type="RefSeq" id="WP_006304653.1">
    <property type="nucleotide sequence ID" value="NZ_AEDQ01000031.1"/>
</dbReference>
<name>A0ABP2IXA0_9ACTN</name>
<protein>
    <submittedName>
        <fullName evidence="2">Uncharacterized protein</fullName>
    </submittedName>
</protein>
<proteinExistence type="predicted"/>
<accession>A0ABP2IXA0</accession>
<evidence type="ECO:0000313" key="2">
    <source>
        <dbReference type="EMBL" id="EFL43702.1"/>
    </source>
</evidence>
<dbReference type="Proteomes" id="UP000004431">
    <property type="component" value="Unassembled WGS sequence"/>
</dbReference>
<evidence type="ECO:0000256" key="1">
    <source>
        <dbReference type="SAM" id="Phobius"/>
    </source>
</evidence>
<keyword evidence="1" id="KW-1133">Transmembrane helix</keyword>
<feature type="transmembrane region" description="Helical" evidence="1">
    <location>
        <begin position="95"/>
        <end position="115"/>
    </location>
</feature>
<evidence type="ECO:0000313" key="3">
    <source>
        <dbReference type="Proteomes" id="UP000004431"/>
    </source>
</evidence>
<gene>
    <name evidence="2" type="ORF">HMPREF9248_0061</name>
</gene>
<keyword evidence="3" id="KW-1185">Reference proteome</keyword>
<keyword evidence="1" id="KW-0472">Membrane</keyword>
<dbReference type="EMBL" id="AEDQ01000031">
    <property type="protein sequence ID" value="EFL43702.1"/>
    <property type="molecule type" value="Genomic_DNA"/>
</dbReference>
<comment type="caution">
    <text evidence="2">The sequence shown here is derived from an EMBL/GenBank/DDBJ whole genome shotgun (WGS) entry which is preliminary data.</text>
</comment>
<keyword evidence="1" id="KW-0812">Transmembrane</keyword>
<feature type="transmembrane region" description="Helical" evidence="1">
    <location>
        <begin position="37"/>
        <end position="57"/>
    </location>
</feature>
<organism evidence="2 3">
    <name type="scientific">Fannyhessea vaginae PB189-T1-4</name>
    <dbReference type="NCBI Taxonomy" id="866774"/>
    <lineage>
        <taxon>Bacteria</taxon>
        <taxon>Bacillati</taxon>
        <taxon>Actinomycetota</taxon>
        <taxon>Coriobacteriia</taxon>
        <taxon>Coriobacteriales</taxon>
        <taxon>Atopobiaceae</taxon>
        <taxon>Fannyhessea</taxon>
    </lineage>
</organism>
<feature type="transmembrane region" description="Helical" evidence="1">
    <location>
        <begin position="12"/>
        <end position="31"/>
    </location>
</feature>
<feature type="transmembrane region" description="Helical" evidence="1">
    <location>
        <begin position="69"/>
        <end position="89"/>
    </location>
</feature>
<reference evidence="2 3" key="1">
    <citation type="submission" date="2010-08" db="EMBL/GenBank/DDBJ databases">
        <authorList>
            <person name="Durkin A.S."/>
            <person name="Madupu R."/>
            <person name="Torralba M."/>
            <person name="Gillis M."/>
            <person name="Methe B."/>
            <person name="Sutton G."/>
            <person name="Nelson K.E."/>
        </authorList>
    </citation>
    <scope>NUCLEOTIDE SEQUENCE [LARGE SCALE GENOMIC DNA]</scope>
    <source>
        <strain evidence="2 3">PB189-T1-4</strain>
    </source>
</reference>